<dbReference type="RefSeq" id="XP_013378803.1">
    <property type="nucleotide sequence ID" value="XM_013523349.1"/>
</dbReference>
<gene>
    <name evidence="3" type="primary">LOC106150495</name>
</gene>
<dbReference type="AlphaFoldDB" id="A0A1S3GYG8"/>
<evidence type="ECO:0000256" key="1">
    <source>
        <dbReference type="SAM" id="Coils"/>
    </source>
</evidence>
<organism evidence="2 3">
    <name type="scientific">Lingula anatina</name>
    <name type="common">Brachiopod</name>
    <name type="synonym">Lingula unguis</name>
    <dbReference type="NCBI Taxonomy" id="7574"/>
    <lineage>
        <taxon>Eukaryota</taxon>
        <taxon>Metazoa</taxon>
        <taxon>Spiralia</taxon>
        <taxon>Lophotrochozoa</taxon>
        <taxon>Brachiopoda</taxon>
        <taxon>Linguliformea</taxon>
        <taxon>Lingulata</taxon>
        <taxon>Lingulida</taxon>
        <taxon>Linguloidea</taxon>
        <taxon>Lingulidae</taxon>
        <taxon>Lingula</taxon>
    </lineage>
</organism>
<dbReference type="GeneID" id="106150495"/>
<feature type="coiled-coil region" evidence="1">
    <location>
        <begin position="174"/>
        <end position="208"/>
    </location>
</feature>
<accession>A0A1S3GYG8</accession>
<evidence type="ECO:0000313" key="2">
    <source>
        <dbReference type="Proteomes" id="UP000085678"/>
    </source>
</evidence>
<reference evidence="3" key="1">
    <citation type="submission" date="2025-08" db="UniProtKB">
        <authorList>
            <consortium name="RefSeq"/>
        </authorList>
    </citation>
    <scope>IDENTIFICATION</scope>
    <source>
        <tissue evidence="3">Gonads</tissue>
    </source>
</reference>
<feature type="coiled-coil region" evidence="1">
    <location>
        <begin position="47"/>
        <end position="124"/>
    </location>
</feature>
<evidence type="ECO:0000313" key="3">
    <source>
        <dbReference type="RefSeq" id="XP_013378803.1"/>
    </source>
</evidence>
<name>A0A1S3GYG8_LINAN</name>
<proteinExistence type="predicted"/>
<sequence>MDAIHAALEDFIRLNPRLQKKLSFDEKRSLTKLIEQLSGVSEVSAEARQTALELQRVQATLDKVTEEKVELENYIRRKEAIRKSSERGSAIVSDIRSRRDSVASEQKTTDVARLEREITRIKGETYDKDVCIKGLKKEIEIYTSILTLVDNIPERESLQKFSEERRMLYREDYILRLRQEVRSREKDISEIKKKAVDLKKLRAVLNDKQACIRL</sequence>
<protein>
    <submittedName>
        <fullName evidence="3">Uncharacterized protein LOC106150495 isoform X2</fullName>
    </submittedName>
</protein>
<keyword evidence="2" id="KW-1185">Reference proteome</keyword>
<dbReference type="Proteomes" id="UP000085678">
    <property type="component" value="Unplaced"/>
</dbReference>
<keyword evidence="1" id="KW-0175">Coiled coil</keyword>